<gene>
    <name evidence="3" type="ORF">NTEN_LOCUS6648</name>
</gene>
<dbReference type="PROSITE" id="PS50878">
    <property type="entry name" value="RT_POL"/>
    <property type="match status" value="1"/>
</dbReference>
<dbReference type="GO" id="GO:0071897">
    <property type="term" value="P:DNA biosynthetic process"/>
    <property type="evidence" value="ECO:0007669"/>
    <property type="project" value="UniProtKB-ARBA"/>
</dbReference>
<dbReference type="OrthoDB" id="6628575at2759"/>
<dbReference type="CDD" id="cd01650">
    <property type="entry name" value="RT_nLTR_like"/>
    <property type="match status" value="1"/>
</dbReference>
<dbReference type="AlphaFoldDB" id="A0A6H5GFK3"/>
<proteinExistence type="predicted"/>
<dbReference type="PANTHER" id="PTHR47027:SF30">
    <property type="entry name" value="THAP-TYPE DOMAIN-CONTAINING PROTEIN"/>
    <property type="match status" value="1"/>
</dbReference>
<reference evidence="3 4" key="1">
    <citation type="submission" date="2020-02" db="EMBL/GenBank/DDBJ databases">
        <authorList>
            <person name="Ferguson B K."/>
        </authorList>
    </citation>
    <scope>NUCLEOTIDE SEQUENCE [LARGE SCALE GENOMIC DNA]</scope>
</reference>
<name>A0A6H5GFK3_9HEMI</name>
<organism evidence="3 4">
    <name type="scientific">Nesidiocoris tenuis</name>
    <dbReference type="NCBI Taxonomy" id="355587"/>
    <lineage>
        <taxon>Eukaryota</taxon>
        <taxon>Metazoa</taxon>
        <taxon>Ecdysozoa</taxon>
        <taxon>Arthropoda</taxon>
        <taxon>Hexapoda</taxon>
        <taxon>Insecta</taxon>
        <taxon>Pterygota</taxon>
        <taxon>Neoptera</taxon>
        <taxon>Paraneoptera</taxon>
        <taxon>Hemiptera</taxon>
        <taxon>Heteroptera</taxon>
        <taxon>Panheteroptera</taxon>
        <taxon>Cimicomorpha</taxon>
        <taxon>Miridae</taxon>
        <taxon>Dicyphina</taxon>
        <taxon>Nesidiocoris</taxon>
    </lineage>
</organism>
<evidence type="ECO:0000259" key="2">
    <source>
        <dbReference type="PROSITE" id="PS50878"/>
    </source>
</evidence>
<dbReference type="InterPro" id="IPR043502">
    <property type="entry name" value="DNA/RNA_pol_sf"/>
</dbReference>
<evidence type="ECO:0000256" key="1">
    <source>
        <dbReference type="SAM" id="Coils"/>
    </source>
</evidence>
<feature type="coiled-coil region" evidence="1">
    <location>
        <begin position="10"/>
        <end position="69"/>
    </location>
</feature>
<keyword evidence="4" id="KW-1185">Reference proteome</keyword>
<dbReference type="SUPFAM" id="SSF56672">
    <property type="entry name" value="DNA/RNA polymerases"/>
    <property type="match status" value="1"/>
</dbReference>
<dbReference type="InterPro" id="IPR000477">
    <property type="entry name" value="RT_dom"/>
</dbReference>
<dbReference type="Proteomes" id="UP000479000">
    <property type="component" value="Unassembled WGS sequence"/>
</dbReference>
<accession>A0A6H5GFK3</accession>
<evidence type="ECO:0000313" key="3">
    <source>
        <dbReference type="EMBL" id="CAB0000861.1"/>
    </source>
</evidence>
<evidence type="ECO:0000313" key="4">
    <source>
        <dbReference type="Proteomes" id="UP000479000"/>
    </source>
</evidence>
<dbReference type="Pfam" id="PF00078">
    <property type="entry name" value="RVT_1"/>
    <property type="match status" value="1"/>
</dbReference>
<sequence>MSDSENIKTILNRLDKLDTLEKELKEIKAQSATASTELHKLSENLKADFSNIEKKIDTQAERIVLLEKQVRKRNLIWFGIEETSDGDDLSKIIEIMKNQMHMEFSPDERFVQSEKFRNTHNSGDFWKAVKTLRTRKSRSCKLDLDCVEKFYSVRYQPAAEAHAADEHAYSGSYDPELDGEITLTELKGALSTFGDHKAAGTDGVSYEFYKGLPAIWLRFILKCFNLMLSRVSVPSALAKIRTFLLFKKGDESDPGNYRGISLLNTLLKIFNQILLNRLQAFSLKNNLLPENQNGFRKGRGCQDNIFVLSSLIAMGTRAPKSKVFIAFIDFLRAFDNLNHGILWKKLASKNVSARYINLLKSLYSNASFCVKINDKETQPYSIGAGILQGDVTSPILFALFLADLDSFLEGRGLRGISVSGTCDVLSLCYADDLCLVTYSYVEMKRTLEALAHYCETNDLKVNHSKSAIMVCGKRGSVPRFYRFCCGDDNIAIVPSYNYLGVTFSSSGLFNKNATVAVGKGEVATKSVQGLLYRVRNGPLSSWLKVVRATALSTTLYAAEIWGLCHLEELERVQVRAGKSALFLMANSPDCVVRQELGMCHTQSQIFKLAINWYLKVSRMGDNRLPKICLQRMLELSRSGSLEARYSWCDQLKSLFAVVGEEELWLSQDSGEIGKHRSKLIEAMNSYCRDRDQRRILESTYGPIYKLLPLNNEISRYLEHDMAISFKRLIAQVRMAGSRYAKLSIPKMVVRFVASSMCPCCNWEEPDTIMHFICDCPVFRGVRIGFFECDRISLECLVGSLGSEDPLALKKSPSSPLYRNPAELTSGCRQFTRSPPDLASFPDLATTSFCWLVGELQSKRAGRRACAMPLAGVPAVVAAKTKTSSRWFRHRDGSLLFTSIDHPRLHDDLCAVQ</sequence>
<protein>
    <recommendedName>
        <fullName evidence="2">Reverse transcriptase domain-containing protein</fullName>
    </recommendedName>
</protein>
<dbReference type="PANTHER" id="PTHR47027">
    <property type="entry name" value="REVERSE TRANSCRIPTASE DOMAIN-CONTAINING PROTEIN"/>
    <property type="match status" value="1"/>
</dbReference>
<dbReference type="EMBL" id="CADCXU010010125">
    <property type="protein sequence ID" value="CAB0000861.1"/>
    <property type="molecule type" value="Genomic_DNA"/>
</dbReference>
<feature type="domain" description="Reverse transcriptase" evidence="2">
    <location>
        <begin position="226"/>
        <end position="503"/>
    </location>
</feature>
<keyword evidence="1" id="KW-0175">Coiled coil</keyword>